<feature type="domain" description="GAG-pre-integrase" evidence="1">
    <location>
        <begin position="4"/>
        <end position="55"/>
    </location>
</feature>
<feature type="non-terminal residue" evidence="2">
    <location>
        <position position="61"/>
    </location>
</feature>
<keyword evidence="3" id="KW-1185">Reference proteome</keyword>
<dbReference type="Pfam" id="PF13976">
    <property type="entry name" value="gag_pre-integrs"/>
    <property type="match status" value="1"/>
</dbReference>
<gene>
    <name evidence="2" type="ORF">POSPLADRAFT_1119507</name>
</gene>
<reference evidence="2 3" key="1">
    <citation type="submission" date="2017-04" db="EMBL/GenBank/DDBJ databases">
        <title>Genome Sequence of the Model Brown-Rot Fungus Postia placenta SB12.</title>
        <authorList>
            <consortium name="DOE Joint Genome Institute"/>
            <person name="Gaskell J."/>
            <person name="Kersten P."/>
            <person name="Larrondo L.F."/>
            <person name="Canessa P."/>
            <person name="Martinez D."/>
            <person name="Hibbett D."/>
            <person name="Schmoll M."/>
            <person name="Kubicek C.P."/>
            <person name="Martinez A.T."/>
            <person name="Yadav J."/>
            <person name="Master E."/>
            <person name="Magnuson J.K."/>
            <person name="James T."/>
            <person name="Yaver D."/>
            <person name="Berka R."/>
            <person name="Labutti K."/>
            <person name="Lipzen A."/>
            <person name="Aerts A."/>
            <person name="Barry K."/>
            <person name="Henrissat B."/>
            <person name="Blanchette R."/>
            <person name="Grigoriev I."/>
            <person name="Cullen D."/>
        </authorList>
    </citation>
    <scope>NUCLEOTIDE SEQUENCE [LARGE SCALE GENOMIC DNA]</scope>
    <source>
        <strain evidence="2 3">MAD-698-R-SB12</strain>
    </source>
</reference>
<evidence type="ECO:0000313" key="2">
    <source>
        <dbReference type="EMBL" id="OSX61490.1"/>
    </source>
</evidence>
<sequence>AATSRVDLETWHRRLGHISVDSVLKMVKSGMAKGMAIVGDKAPNSPCRSCLRGKQTRNPIP</sequence>
<feature type="non-terminal residue" evidence="2">
    <location>
        <position position="1"/>
    </location>
</feature>
<dbReference type="InterPro" id="IPR025724">
    <property type="entry name" value="GAG-pre-integrase_dom"/>
</dbReference>
<dbReference type="AlphaFoldDB" id="A0A1X6MZ13"/>
<dbReference type="RefSeq" id="XP_024338284.1">
    <property type="nucleotide sequence ID" value="XM_024483502.1"/>
</dbReference>
<protein>
    <recommendedName>
        <fullName evidence="1">GAG-pre-integrase domain-containing protein</fullName>
    </recommendedName>
</protein>
<name>A0A1X6MZ13_9APHY</name>
<accession>A0A1X6MZ13</accession>
<dbReference type="EMBL" id="KZ110598">
    <property type="protein sequence ID" value="OSX61490.1"/>
    <property type="molecule type" value="Genomic_DNA"/>
</dbReference>
<proteinExistence type="predicted"/>
<dbReference type="OrthoDB" id="7691805at2759"/>
<evidence type="ECO:0000313" key="3">
    <source>
        <dbReference type="Proteomes" id="UP000194127"/>
    </source>
</evidence>
<organism evidence="2 3">
    <name type="scientific">Postia placenta MAD-698-R-SB12</name>
    <dbReference type="NCBI Taxonomy" id="670580"/>
    <lineage>
        <taxon>Eukaryota</taxon>
        <taxon>Fungi</taxon>
        <taxon>Dikarya</taxon>
        <taxon>Basidiomycota</taxon>
        <taxon>Agaricomycotina</taxon>
        <taxon>Agaricomycetes</taxon>
        <taxon>Polyporales</taxon>
        <taxon>Adustoporiaceae</taxon>
        <taxon>Rhodonia</taxon>
    </lineage>
</organism>
<evidence type="ECO:0000259" key="1">
    <source>
        <dbReference type="Pfam" id="PF13976"/>
    </source>
</evidence>
<dbReference type="GeneID" id="36328451"/>
<dbReference type="Proteomes" id="UP000194127">
    <property type="component" value="Unassembled WGS sequence"/>
</dbReference>